<evidence type="ECO:0000313" key="6">
    <source>
        <dbReference type="Proteomes" id="UP000438448"/>
    </source>
</evidence>
<keyword evidence="1 2" id="KW-0238">DNA-binding</keyword>
<dbReference type="PROSITE" id="PS50977">
    <property type="entry name" value="HTH_TETR_2"/>
    <property type="match status" value="1"/>
</dbReference>
<proteinExistence type="predicted"/>
<dbReference type="Pfam" id="PF00440">
    <property type="entry name" value="TetR_N"/>
    <property type="match status" value="1"/>
</dbReference>
<dbReference type="InterPro" id="IPR001647">
    <property type="entry name" value="HTH_TetR"/>
</dbReference>
<sequence>MPAAARVSGPGREFSGPDGLPTRRRDTDYGRLMTRSKYSAPDESGSVNHRIRGLDAEQRSVRRRRKILEASMDLFAAHGFWGTSIEQICQSAYVGTKAFYEHFESKEACYTALLEQLTAHTQQQVAERAAAVAELPWSQRSPVVVAAFVHAIADDPRVAAVSFGHAGGISPTVERKRRRIRRWAAAFLDAQWSGDPDPDPDRQRRRLALALGAIGGLFELVTDWLCHHDDGADPDTMESLIEDLDRYLTAVAAGRAAAL</sequence>
<accession>A0A7K0DDI9</accession>
<protein>
    <recommendedName>
        <fullName evidence="4">HTH tetR-type domain-containing protein</fullName>
    </recommendedName>
</protein>
<dbReference type="PANTHER" id="PTHR30055">
    <property type="entry name" value="HTH-TYPE TRANSCRIPTIONAL REGULATOR RUTR"/>
    <property type="match status" value="1"/>
</dbReference>
<dbReference type="GO" id="GO:0003700">
    <property type="term" value="F:DNA-binding transcription factor activity"/>
    <property type="evidence" value="ECO:0007669"/>
    <property type="project" value="TreeGrafter"/>
</dbReference>
<evidence type="ECO:0000256" key="3">
    <source>
        <dbReference type="SAM" id="MobiDB-lite"/>
    </source>
</evidence>
<evidence type="ECO:0000256" key="2">
    <source>
        <dbReference type="PROSITE-ProRule" id="PRU00335"/>
    </source>
</evidence>
<dbReference type="Proteomes" id="UP000438448">
    <property type="component" value="Unassembled WGS sequence"/>
</dbReference>
<dbReference type="Gene3D" id="1.10.357.10">
    <property type="entry name" value="Tetracycline Repressor, domain 2"/>
    <property type="match status" value="1"/>
</dbReference>
<evidence type="ECO:0000313" key="5">
    <source>
        <dbReference type="EMBL" id="MQY23777.1"/>
    </source>
</evidence>
<dbReference type="GO" id="GO:0000976">
    <property type="term" value="F:transcription cis-regulatory region binding"/>
    <property type="evidence" value="ECO:0007669"/>
    <property type="project" value="TreeGrafter"/>
</dbReference>
<feature type="region of interest" description="Disordered" evidence="3">
    <location>
        <begin position="1"/>
        <end position="49"/>
    </location>
</feature>
<name>A0A7K0DDI9_9NOCA</name>
<dbReference type="InterPro" id="IPR009057">
    <property type="entry name" value="Homeodomain-like_sf"/>
</dbReference>
<feature type="DNA-binding region" description="H-T-H motif" evidence="2">
    <location>
        <begin position="84"/>
        <end position="103"/>
    </location>
</feature>
<dbReference type="InterPro" id="IPR050109">
    <property type="entry name" value="HTH-type_TetR-like_transc_reg"/>
</dbReference>
<reference evidence="5 6" key="1">
    <citation type="submission" date="2019-10" db="EMBL/GenBank/DDBJ databases">
        <title>Nocardia macrotermitis sp. nov. and Nocardia aurantia sp. nov., isolated from the gut of fungus growing-termite Macrotermes natalensis.</title>
        <authorList>
            <person name="Benndorf R."/>
            <person name="Schwitalla J."/>
            <person name="Martin K."/>
            <person name="De Beer W."/>
            <person name="Kaster A.-K."/>
            <person name="Vollmers J."/>
            <person name="Poulsen M."/>
            <person name="Beemelmanns C."/>
        </authorList>
    </citation>
    <scope>NUCLEOTIDE SEQUENCE [LARGE SCALE GENOMIC DNA]</scope>
    <source>
        <strain evidence="5 6">RB20</strain>
    </source>
</reference>
<dbReference type="AlphaFoldDB" id="A0A7K0DDI9"/>
<evidence type="ECO:0000256" key="1">
    <source>
        <dbReference type="ARBA" id="ARBA00023125"/>
    </source>
</evidence>
<evidence type="ECO:0000259" key="4">
    <source>
        <dbReference type="PROSITE" id="PS50977"/>
    </source>
</evidence>
<comment type="caution">
    <text evidence="5">The sequence shown here is derived from an EMBL/GenBank/DDBJ whole genome shotgun (WGS) entry which is preliminary data.</text>
</comment>
<feature type="domain" description="HTH tetR-type" evidence="4">
    <location>
        <begin position="61"/>
        <end position="121"/>
    </location>
</feature>
<keyword evidence="6" id="KW-1185">Reference proteome</keyword>
<dbReference type="EMBL" id="WEGK01000023">
    <property type="protein sequence ID" value="MQY23777.1"/>
    <property type="molecule type" value="Genomic_DNA"/>
</dbReference>
<dbReference type="PANTHER" id="PTHR30055:SF226">
    <property type="entry name" value="HTH-TYPE TRANSCRIPTIONAL REGULATOR PKSA"/>
    <property type="match status" value="1"/>
</dbReference>
<organism evidence="5 6">
    <name type="scientific">Nocardia macrotermitis</name>
    <dbReference type="NCBI Taxonomy" id="2585198"/>
    <lineage>
        <taxon>Bacteria</taxon>
        <taxon>Bacillati</taxon>
        <taxon>Actinomycetota</taxon>
        <taxon>Actinomycetes</taxon>
        <taxon>Mycobacteriales</taxon>
        <taxon>Nocardiaceae</taxon>
        <taxon>Nocardia</taxon>
    </lineage>
</organism>
<dbReference type="PRINTS" id="PR00455">
    <property type="entry name" value="HTHTETR"/>
</dbReference>
<gene>
    <name evidence="5" type="ORF">NRB20_69090</name>
</gene>
<dbReference type="SUPFAM" id="SSF46689">
    <property type="entry name" value="Homeodomain-like"/>
    <property type="match status" value="1"/>
</dbReference>